<organism evidence="1 2">
    <name type="scientific">Actinidia rufa</name>
    <dbReference type="NCBI Taxonomy" id="165716"/>
    <lineage>
        <taxon>Eukaryota</taxon>
        <taxon>Viridiplantae</taxon>
        <taxon>Streptophyta</taxon>
        <taxon>Embryophyta</taxon>
        <taxon>Tracheophyta</taxon>
        <taxon>Spermatophyta</taxon>
        <taxon>Magnoliopsida</taxon>
        <taxon>eudicotyledons</taxon>
        <taxon>Gunneridae</taxon>
        <taxon>Pentapetalae</taxon>
        <taxon>asterids</taxon>
        <taxon>Ericales</taxon>
        <taxon>Actinidiaceae</taxon>
        <taxon>Actinidia</taxon>
    </lineage>
</organism>
<dbReference type="EMBL" id="BJWL01000004">
    <property type="protein sequence ID" value="GFY85315.1"/>
    <property type="molecule type" value="Genomic_DNA"/>
</dbReference>
<reference evidence="1 2" key="1">
    <citation type="submission" date="2019-07" db="EMBL/GenBank/DDBJ databases">
        <title>De Novo Assembly of kiwifruit Actinidia rufa.</title>
        <authorList>
            <person name="Sugita-Konishi S."/>
            <person name="Sato K."/>
            <person name="Mori E."/>
            <person name="Abe Y."/>
            <person name="Kisaki G."/>
            <person name="Hamano K."/>
            <person name="Suezawa K."/>
            <person name="Otani M."/>
            <person name="Fukuda T."/>
            <person name="Manabe T."/>
            <person name="Gomi K."/>
            <person name="Tabuchi M."/>
            <person name="Akimitsu K."/>
            <person name="Kataoka I."/>
        </authorList>
    </citation>
    <scope>NUCLEOTIDE SEQUENCE [LARGE SCALE GENOMIC DNA]</scope>
    <source>
        <strain evidence="2">cv. Fuchu</strain>
    </source>
</reference>
<evidence type="ECO:0000313" key="2">
    <source>
        <dbReference type="Proteomes" id="UP000585474"/>
    </source>
</evidence>
<evidence type="ECO:0000313" key="1">
    <source>
        <dbReference type="EMBL" id="GFY85315.1"/>
    </source>
</evidence>
<dbReference type="AlphaFoldDB" id="A0A7J0EFS8"/>
<protein>
    <submittedName>
        <fullName evidence="1">Uncharacterized protein</fullName>
    </submittedName>
</protein>
<keyword evidence="2" id="KW-1185">Reference proteome</keyword>
<accession>A0A7J0EFS8</accession>
<dbReference type="Proteomes" id="UP000585474">
    <property type="component" value="Unassembled WGS sequence"/>
</dbReference>
<sequence>MVGGDEAVSIAGTTPPCPRCDRAICRQIRRRLQEGLHRSITESTHLLEEIRYLKGDFGNFAHFDAQASSSSASSCLSDLTVAI</sequence>
<gene>
    <name evidence="1" type="ORF">Acr_04g0000530</name>
</gene>
<name>A0A7J0EFS8_9ERIC</name>
<comment type="caution">
    <text evidence="1">The sequence shown here is derived from an EMBL/GenBank/DDBJ whole genome shotgun (WGS) entry which is preliminary data.</text>
</comment>
<proteinExistence type="predicted"/>